<dbReference type="EMBL" id="JAFJYH010000004">
    <property type="protein sequence ID" value="KAG4426194.1"/>
    <property type="molecule type" value="Genomic_DNA"/>
</dbReference>
<feature type="compositionally biased region" description="Polar residues" evidence="1">
    <location>
        <begin position="189"/>
        <end position="202"/>
    </location>
</feature>
<name>A0A8H7WJU5_9HELO</name>
<gene>
    <name evidence="2" type="ORF">IFR04_000660</name>
</gene>
<feature type="region of interest" description="Disordered" evidence="1">
    <location>
        <begin position="167"/>
        <end position="203"/>
    </location>
</feature>
<comment type="caution">
    <text evidence="2">The sequence shown here is derived from an EMBL/GenBank/DDBJ whole genome shotgun (WGS) entry which is preliminary data.</text>
</comment>
<feature type="region of interest" description="Disordered" evidence="1">
    <location>
        <begin position="86"/>
        <end position="143"/>
    </location>
</feature>
<keyword evidence="3" id="KW-1185">Reference proteome</keyword>
<evidence type="ECO:0000313" key="3">
    <source>
        <dbReference type="Proteomes" id="UP000664132"/>
    </source>
</evidence>
<dbReference type="Proteomes" id="UP000664132">
    <property type="component" value="Unassembled WGS sequence"/>
</dbReference>
<dbReference type="OrthoDB" id="4227234at2759"/>
<organism evidence="2 3">
    <name type="scientific">Cadophora malorum</name>
    <dbReference type="NCBI Taxonomy" id="108018"/>
    <lineage>
        <taxon>Eukaryota</taxon>
        <taxon>Fungi</taxon>
        <taxon>Dikarya</taxon>
        <taxon>Ascomycota</taxon>
        <taxon>Pezizomycotina</taxon>
        <taxon>Leotiomycetes</taxon>
        <taxon>Helotiales</taxon>
        <taxon>Ploettnerulaceae</taxon>
        <taxon>Cadophora</taxon>
    </lineage>
</organism>
<protein>
    <submittedName>
        <fullName evidence="2">Uncharacterized protein</fullName>
    </submittedName>
</protein>
<feature type="compositionally biased region" description="Low complexity" evidence="1">
    <location>
        <begin position="229"/>
        <end position="278"/>
    </location>
</feature>
<sequence>MTSWSWLPSRRSSTQLAGPEQSSPTQSITGSSLSSTSTSPSSISSRRTHASTRSTRGHGPVVGIALSGSVQAARDVNLNVTITNAHINQSHPQPRGTLHDSGTDPAPPSRNGQISTPPLLPPASTAHPPSSVSSGDSTLVDNSPITRNGVQLLLNRIESLETRLLQANNASSSRSSRSFDISSRPMRHTPSSPALSTASDVSIPQPRSPNWLFLSSTQLPLSVPTGPLSISSDSSTSSAIMTPPSTQTSSDSATSSTIMTPSSSGTSTPTLPGPSSLAPAKQAFALTHAPVPTHPATYAVNPSPPPPPRQLTAAAPTAVVKHTALYASANGYPASSTIPENLHVQHVMHRGFSNSD</sequence>
<feature type="compositionally biased region" description="Low complexity" evidence="1">
    <location>
        <begin position="171"/>
        <end position="184"/>
    </location>
</feature>
<accession>A0A8H7WJU5</accession>
<proteinExistence type="predicted"/>
<feature type="region of interest" description="Disordered" evidence="1">
    <location>
        <begin position="1"/>
        <end position="62"/>
    </location>
</feature>
<feature type="compositionally biased region" description="Polar residues" evidence="1">
    <location>
        <begin position="127"/>
        <end position="143"/>
    </location>
</feature>
<feature type="compositionally biased region" description="Polar residues" evidence="1">
    <location>
        <begin position="1"/>
        <end position="16"/>
    </location>
</feature>
<reference evidence="2" key="1">
    <citation type="submission" date="2021-02" db="EMBL/GenBank/DDBJ databases">
        <title>Genome sequence Cadophora malorum strain M34.</title>
        <authorList>
            <person name="Stefanovic E."/>
            <person name="Vu D."/>
            <person name="Scully C."/>
            <person name="Dijksterhuis J."/>
            <person name="Roader J."/>
            <person name="Houbraken J."/>
        </authorList>
    </citation>
    <scope>NUCLEOTIDE SEQUENCE</scope>
    <source>
        <strain evidence="2">M34</strain>
    </source>
</reference>
<evidence type="ECO:0000313" key="2">
    <source>
        <dbReference type="EMBL" id="KAG4426194.1"/>
    </source>
</evidence>
<feature type="region of interest" description="Disordered" evidence="1">
    <location>
        <begin position="225"/>
        <end position="278"/>
    </location>
</feature>
<evidence type="ECO:0000256" key="1">
    <source>
        <dbReference type="SAM" id="MobiDB-lite"/>
    </source>
</evidence>
<dbReference type="AlphaFoldDB" id="A0A8H7WJU5"/>
<feature type="compositionally biased region" description="Low complexity" evidence="1">
    <location>
        <begin position="21"/>
        <end position="58"/>
    </location>
</feature>